<dbReference type="EMBL" id="ML978346">
    <property type="protein sequence ID" value="KAF2023473.1"/>
    <property type="molecule type" value="Genomic_DNA"/>
</dbReference>
<sequence length="298" mass="33007">MSSASGPNTTVQPAGTANISIREYIYFLPHPLPPNTPVPYSIHLPTKNPLNLPATQFEPTSTLVLTSLLNTFVDIRLFTPRHPDELALPNHGERDRLEWAFAGSSLSVPIADPHVSKPGTEKPWANVSKSTWTHWLDSRFHVGSKVIPVDEGLMYLISATQTLEHGYAFHPSLGKVAGHEEMWRDVAVLPTGSGAKGKKVCVVMRLHNDAVGARGVIVRLGQYCQGIVMLGKYSTIERWEFGGGEGGGSEKDGGWKRTARVGDQFLPCSVTWREEIVRVGAKVKYHDYEWAVEEAWEW</sequence>
<organism evidence="1 2">
    <name type="scientific">Setomelanomma holmii</name>
    <dbReference type="NCBI Taxonomy" id="210430"/>
    <lineage>
        <taxon>Eukaryota</taxon>
        <taxon>Fungi</taxon>
        <taxon>Dikarya</taxon>
        <taxon>Ascomycota</taxon>
        <taxon>Pezizomycotina</taxon>
        <taxon>Dothideomycetes</taxon>
        <taxon>Pleosporomycetidae</taxon>
        <taxon>Pleosporales</taxon>
        <taxon>Pleosporineae</taxon>
        <taxon>Phaeosphaeriaceae</taxon>
        <taxon>Setomelanomma</taxon>
    </lineage>
</organism>
<gene>
    <name evidence="1" type="ORF">EK21DRAFT_80850</name>
</gene>
<dbReference type="Proteomes" id="UP000799777">
    <property type="component" value="Unassembled WGS sequence"/>
</dbReference>
<dbReference type="InterPro" id="IPR031818">
    <property type="entry name" value="Hri1"/>
</dbReference>
<comment type="caution">
    <text evidence="1">The sequence shown here is derived from an EMBL/GenBank/DDBJ whole genome shotgun (WGS) entry which is preliminary data.</text>
</comment>
<protein>
    <submittedName>
        <fullName evidence="1">Uncharacterized protein</fullName>
    </submittedName>
</protein>
<dbReference type="OrthoDB" id="4045395at2759"/>
<evidence type="ECO:0000313" key="2">
    <source>
        <dbReference type="Proteomes" id="UP000799777"/>
    </source>
</evidence>
<keyword evidence="2" id="KW-1185">Reference proteome</keyword>
<name>A0A9P4GV58_9PLEO</name>
<evidence type="ECO:0000313" key="1">
    <source>
        <dbReference type="EMBL" id="KAF2023473.1"/>
    </source>
</evidence>
<dbReference type="Gene3D" id="2.40.128.320">
    <property type="entry name" value="Protein HRI1, N-terminal domain"/>
    <property type="match status" value="1"/>
</dbReference>
<dbReference type="CDD" id="cd11693">
    <property type="entry name" value="HRI1_C_like"/>
    <property type="match status" value="1"/>
</dbReference>
<accession>A0A9P4GV58</accession>
<dbReference type="Pfam" id="PF16815">
    <property type="entry name" value="HRI1"/>
    <property type="match status" value="1"/>
</dbReference>
<proteinExistence type="predicted"/>
<dbReference type="AlphaFoldDB" id="A0A9P4GV58"/>
<reference evidence="1" key="1">
    <citation type="journal article" date="2020" name="Stud. Mycol.">
        <title>101 Dothideomycetes genomes: a test case for predicting lifestyles and emergence of pathogens.</title>
        <authorList>
            <person name="Haridas S."/>
            <person name="Albert R."/>
            <person name="Binder M."/>
            <person name="Bloem J."/>
            <person name="Labutti K."/>
            <person name="Salamov A."/>
            <person name="Andreopoulos B."/>
            <person name="Baker S."/>
            <person name="Barry K."/>
            <person name="Bills G."/>
            <person name="Bluhm B."/>
            <person name="Cannon C."/>
            <person name="Castanera R."/>
            <person name="Culley D."/>
            <person name="Daum C."/>
            <person name="Ezra D."/>
            <person name="Gonzalez J."/>
            <person name="Henrissat B."/>
            <person name="Kuo A."/>
            <person name="Liang C."/>
            <person name="Lipzen A."/>
            <person name="Lutzoni F."/>
            <person name="Magnuson J."/>
            <person name="Mondo S."/>
            <person name="Nolan M."/>
            <person name="Ohm R."/>
            <person name="Pangilinan J."/>
            <person name="Park H.-J."/>
            <person name="Ramirez L."/>
            <person name="Alfaro M."/>
            <person name="Sun H."/>
            <person name="Tritt A."/>
            <person name="Yoshinaga Y."/>
            <person name="Zwiers L.-H."/>
            <person name="Turgeon B."/>
            <person name="Goodwin S."/>
            <person name="Spatafora J."/>
            <person name="Crous P."/>
            <person name="Grigoriev I."/>
        </authorList>
    </citation>
    <scope>NUCLEOTIDE SEQUENCE</scope>
    <source>
        <strain evidence="1">CBS 110217</strain>
    </source>
</reference>
<dbReference type="InterPro" id="IPR043047">
    <property type="entry name" value="Hri1_N_sf"/>
</dbReference>